<evidence type="ECO:0000313" key="2">
    <source>
        <dbReference type="Proteomes" id="UP000612956"/>
    </source>
</evidence>
<keyword evidence="2" id="KW-1185">Reference proteome</keyword>
<evidence type="ECO:0000313" key="1">
    <source>
        <dbReference type="EMBL" id="GGK37168.1"/>
    </source>
</evidence>
<reference evidence="1" key="2">
    <citation type="submission" date="2020-09" db="EMBL/GenBank/DDBJ databases">
        <authorList>
            <person name="Sun Q."/>
            <person name="Zhou Y."/>
        </authorList>
    </citation>
    <scope>NUCLEOTIDE SEQUENCE</scope>
    <source>
        <strain evidence="1">CGMCC 4.7278</strain>
    </source>
</reference>
<reference evidence="1" key="1">
    <citation type="journal article" date="2014" name="Int. J. Syst. Evol. Microbiol.">
        <title>Complete genome sequence of Corynebacterium casei LMG S-19264T (=DSM 44701T), isolated from a smear-ripened cheese.</title>
        <authorList>
            <consortium name="US DOE Joint Genome Institute (JGI-PGF)"/>
            <person name="Walter F."/>
            <person name="Albersmeier A."/>
            <person name="Kalinowski J."/>
            <person name="Ruckert C."/>
        </authorList>
    </citation>
    <scope>NUCLEOTIDE SEQUENCE</scope>
    <source>
        <strain evidence="1">CGMCC 4.7278</strain>
    </source>
</reference>
<name>A0A917QAS3_9NOCA</name>
<dbReference type="AlphaFoldDB" id="A0A917QAS3"/>
<proteinExistence type="predicted"/>
<sequence>MLDFVVDADRLRSEIAAFYGGFGVANELVAAFDEAALLVPLLGPEDRLFTLDVGGVAWVCAFTGLTEYARFMVARGVAADDQYRFHTFLGRRLKAFADEQSVPTGVAVDMLSSAPMTFPPAVAEAADG</sequence>
<dbReference type="Proteomes" id="UP000612956">
    <property type="component" value="Unassembled WGS sequence"/>
</dbReference>
<organism evidence="1 2">
    <name type="scientific">Nocardia camponoti</name>
    <dbReference type="NCBI Taxonomy" id="1616106"/>
    <lineage>
        <taxon>Bacteria</taxon>
        <taxon>Bacillati</taxon>
        <taxon>Actinomycetota</taxon>
        <taxon>Actinomycetes</taxon>
        <taxon>Mycobacteriales</taxon>
        <taxon>Nocardiaceae</taxon>
        <taxon>Nocardia</taxon>
    </lineage>
</organism>
<protein>
    <submittedName>
        <fullName evidence="1">Uncharacterized protein</fullName>
    </submittedName>
</protein>
<gene>
    <name evidence="1" type="ORF">GCM10011591_06030</name>
</gene>
<dbReference type="RefSeq" id="WP_188827143.1">
    <property type="nucleotide sequence ID" value="NZ_BMMW01000001.1"/>
</dbReference>
<accession>A0A917QAS3</accession>
<comment type="caution">
    <text evidence="1">The sequence shown here is derived from an EMBL/GenBank/DDBJ whole genome shotgun (WGS) entry which is preliminary data.</text>
</comment>
<dbReference type="EMBL" id="BMMW01000001">
    <property type="protein sequence ID" value="GGK37168.1"/>
    <property type="molecule type" value="Genomic_DNA"/>
</dbReference>